<dbReference type="EMBL" id="MTEJ01000068">
    <property type="protein sequence ID" value="OQX12334.1"/>
    <property type="molecule type" value="Genomic_DNA"/>
</dbReference>
<dbReference type="Proteomes" id="UP000192491">
    <property type="component" value="Unassembled WGS sequence"/>
</dbReference>
<dbReference type="GO" id="GO:0007165">
    <property type="term" value="P:signal transduction"/>
    <property type="evidence" value="ECO:0007669"/>
    <property type="project" value="InterPro"/>
</dbReference>
<dbReference type="AlphaFoldDB" id="A0A1Y1QRT4"/>
<dbReference type="STRING" id="1123401.GCA_000621325_00233"/>
<feature type="domain" description="TIR" evidence="1">
    <location>
        <begin position="1"/>
        <end position="129"/>
    </location>
</feature>
<organism evidence="2 3">
    <name type="scientific">Thiothrix lacustris</name>
    <dbReference type="NCBI Taxonomy" id="525917"/>
    <lineage>
        <taxon>Bacteria</taxon>
        <taxon>Pseudomonadati</taxon>
        <taxon>Pseudomonadota</taxon>
        <taxon>Gammaproteobacteria</taxon>
        <taxon>Thiotrichales</taxon>
        <taxon>Thiotrichaceae</taxon>
        <taxon>Thiothrix</taxon>
    </lineage>
</organism>
<dbReference type="SUPFAM" id="SSF56436">
    <property type="entry name" value="C-type lectin-like"/>
    <property type="match status" value="1"/>
</dbReference>
<evidence type="ECO:0000259" key="1">
    <source>
        <dbReference type="PROSITE" id="PS50104"/>
    </source>
</evidence>
<dbReference type="Pfam" id="PF13676">
    <property type="entry name" value="TIR_2"/>
    <property type="match status" value="1"/>
</dbReference>
<dbReference type="InterPro" id="IPR035897">
    <property type="entry name" value="Toll_tir_struct_dom_sf"/>
</dbReference>
<dbReference type="Gene3D" id="3.90.1580.10">
    <property type="entry name" value="paralog of FGE (formylglycine-generating enzyme)"/>
    <property type="match status" value="1"/>
</dbReference>
<comment type="caution">
    <text evidence="2">The sequence shown here is derived from an EMBL/GenBank/DDBJ whole genome shotgun (WGS) entry which is preliminary data.</text>
</comment>
<dbReference type="GO" id="GO:0120147">
    <property type="term" value="F:formylglycine-generating oxidase activity"/>
    <property type="evidence" value="ECO:0007669"/>
    <property type="project" value="TreeGrafter"/>
</dbReference>
<dbReference type="PROSITE" id="PS50104">
    <property type="entry name" value="TIR"/>
    <property type="match status" value="1"/>
</dbReference>
<evidence type="ECO:0000313" key="3">
    <source>
        <dbReference type="Proteomes" id="UP000192491"/>
    </source>
</evidence>
<proteinExistence type="predicted"/>
<reference evidence="2 3" key="1">
    <citation type="submission" date="2017-01" db="EMBL/GenBank/DDBJ databases">
        <title>Novel large sulfur bacteria in the metagenomes of groundwater-fed chemosynthetic microbial mats in the Lake Huron basin.</title>
        <authorList>
            <person name="Sharrar A.M."/>
            <person name="Flood B.E."/>
            <person name="Bailey J.V."/>
            <person name="Jones D.S."/>
            <person name="Biddanda B."/>
            <person name="Ruberg S.A."/>
            <person name="Marcus D.N."/>
            <person name="Dick G.J."/>
        </authorList>
    </citation>
    <scope>NUCLEOTIDE SEQUENCE [LARGE SCALE GENOMIC DNA]</scope>
    <source>
        <strain evidence="2">A8</strain>
    </source>
</reference>
<dbReference type="InterPro" id="IPR000157">
    <property type="entry name" value="TIR_dom"/>
</dbReference>
<dbReference type="PANTHER" id="PTHR23150:SF35">
    <property type="entry name" value="BLL6746 PROTEIN"/>
    <property type="match status" value="1"/>
</dbReference>
<sequence length="456" mass="49638">MHDIFLSYSTKDRARLQPLFHTLAQQGWSVFWDHQSIHTGENWHRKIEEAINNSRCVVVVWSKHSIQSEWVLEEASRGKSRNVLLPIRIDAIEPPFGFGMRQAGDFTGWNGKGDHPAFIELAAQIYGLLGRGSQPPPPPPKSRMGVVLAGMAAVAVGAGVYWQQNDGVGGKDSTAIARLVAPVAEPPIVSSPVATPPTPASAVVLPATPPQPPEPKTLPFEPEMVAILAGKFTMGCDGKRDDVEGGCSDDEKPAHQVTLKAFQMGKYEVTFDQWDACEKAKACPHAEDQGWGRGNRPVINVSWDDITQKYIPWLNQETGKTYRLPTEAEWEYAARGGTDTAYPWGNAIGKGNANCDNSSCGDKFEYTAPVGSFAANGYGLNDMNGNVWEWLQDSWHGDYKGAPVDGSAWESGGSASRVLRGGSWDNDAQGVRSANRGHYTPGIRSYSLGFRLASGR</sequence>
<dbReference type="PANTHER" id="PTHR23150">
    <property type="entry name" value="SULFATASE MODIFYING FACTOR 1, 2"/>
    <property type="match status" value="1"/>
</dbReference>
<name>A0A1Y1QRT4_9GAMM</name>
<evidence type="ECO:0000313" key="2">
    <source>
        <dbReference type="EMBL" id="OQX12334.1"/>
    </source>
</evidence>
<dbReference type="SUPFAM" id="SSF52200">
    <property type="entry name" value="Toll/Interleukin receptor TIR domain"/>
    <property type="match status" value="1"/>
</dbReference>
<dbReference type="SMART" id="SM00255">
    <property type="entry name" value="TIR"/>
    <property type="match status" value="1"/>
</dbReference>
<dbReference type="InterPro" id="IPR016187">
    <property type="entry name" value="CTDL_fold"/>
</dbReference>
<dbReference type="Pfam" id="PF03781">
    <property type="entry name" value="FGE-sulfatase"/>
    <property type="match status" value="1"/>
</dbReference>
<protein>
    <recommendedName>
        <fullName evidence="1">TIR domain-containing protein</fullName>
    </recommendedName>
</protein>
<dbReference type="InterPro" id="IPR042095">
    <property type="entry name" value="SUMF_sf"/>
</dbReference>
<dbReference type="InterPro" id="IPR005532">
    <property type="entry name" value="SUMF_dom"/>
</dbReference>
<dbReference type="Gene3D" id="3.40.50.10140">
    <property type="entry name" value="Toll/interleukin-1 receptor homology (TIR) domain"/>
    <property type="match status" value="1"/>
</dbReference>
<accession>A0A1Y1QRT4</accession>
<dbReference type="InterPro" id="IPR051043">
    <property type="entry name" value="Sulfatase_Mod_Factor_Kinase"/>
</dbReference>
<gene>
    <name evidence="2" type="ORF">BWK73_15255</name>
</gene>